<evidence type="ECO:0000313" key="2">
    <source>
        <dbReference type="Proteomes" id="UP000070328"/>
    </source>
</evidence>
<sequence>MRILKWRLTYIDNAAAIFKVDTKTGTDGDHLFIFQAERRRLNITTWADDGSPNKPRRVRWTRYGSSFEEALQRMHTSHHRVVEHLPADFNNYFVTIEPDFRALTDSGMRTASSADQYNLKAGTYHRSNYGRELPAPAETTSDDPITIIDEIA</sequence>
<comment type="caution">
    <text evidence="1">The sequence shown here is derived from an EMBL/GenBank/DDBJ whole genome shotgun (WGS) entry which is preliminary data.</text>
</comment>
<protein>
    <submittedName>
        <fullName evidence="1">Uncharacterized protein</fullName>
    </submittedName>
</protein>
<name>A0A135SVS2_9PEZI</name>
<dbReference type="EMBL" id="JFBX01000380">
    <property type="protein sequence ID" value="KXH39945.1"/>
    <property type="molecule type" value="Genomic_DNA"/>
</dbReference>
<keyword evidence="2" id="KW-1185">Reference proteome</keyword>
<dbReference type="AlphaFoldDB" id="A0A135SVS2"/>
<accession>A0A135SVS2</accession>
<dbReference type="Proteomes" id="UP000070328">
    <property type="component" value="Unassembled WGS sequence"/>
</dbReference>
<reference evidence="1 2" key="1">
    <citation type="submission" date="2014-02" db="EMBL/GenBank/DDBJ databases">
        <title>The genome sequence of Colletotrichum simmondsii CBS122122.</title>
        <authorList>
            <person name="Baroncelli R."/>
            <person name="Thon M.R."/>
        </authorList>
    </citation>
    <scope>NUCLEOTIDE SEQUENCE [LARGE SCALE GENOMIC DNA]</scope>
    <source>
        <strain evidence="1 2">CBS122122</strain>
    </source>
</reference>
<gene>
    <name evidence="1" type="ORF">CSIM01_10776</name>
</gene>
<proteinExistence type="predicted"/>
<organism evidence="1 2">
    <name type="scientific">Colletotrichum simmondsii</name>
    <dbReference type="NCBI Taxonomy" id="703756"/>
    <lineage>
        <taxon>Eukaryota</taxon>
        <taxon>Fungi</taxon>
        <taxon>Dikarya</taxon>
        <taxon>Ascomycota</taxon>
        <taxon>Pezizomycotina</taxon>
        <taxon>Sordariomycetes</taxon>
        <taxon>Hypocreomycetidae</taxon>
        <taxon>Glomerellales</taxon>
        <taxon>Glomerellaceae</taxon>
        <taxon>Colletotrichum</taxon>
        <taxon>Colletotrichum acutatum species complex</taxon>
    </lineage>
</organism>
<evidence type="ECO:0000313" key="1">
    <source>
        <dbReference type="EMBL" id="KXH39945.1"/>
    </source>
</evidence>